<dbReference type="EMBL" id="KF564639">
    <property type="protein sequence ID" value="AHN08016.1"/>
    <property type="molecule type" value="mRNA"/>
</dbReference>
<sequence length="195" mass="21591">TGSCASISALSLALLALCALKDQVSASGVFELQLHEFSNAGGEEEAPRGAPRRCCERAASDACECRTFFRVCLKHYQASVSPEQPCTYGELTTPVLGSNSFRVEETRGFANPIRLPFPFKWPGTFSLIIEAWHTNSTERLTTDDPGRLLSRLATQRHLYAGEAWAQDVHTSSRTELKYAYRVLCDEHYFGDSCST</sequence>
<evidence type="ECO:0000256" key="1">
    <source>
        <dbReference type="ARBA" id="ARBA00022536"/>
    </source>
</evidence>
<feature type="domain" description="Notch ligand N-terminal" evidence="6">
    <location>
        <begin position="27"/>
        <end position="182"/>
    </location>
</feature>
<keyword evidence="4" id="KW-0472">Membrane</keyword>
<feature type="chain" id="PRO_5002171889" evidence="5">
    <location>
        <begin position="27"/>
        <end position="195"/>
    </location>
</feature>
<keyword evidence="3" id="KW-0677">Repeat</keyword>
<dbReference type="InterPro" id="IPR011651">
    <property type="entry name" value="Notch_ligand_N"/>
</dbReference>
<feature type="non-terminal residue" evidence="7">
    <location>
        <position position="1"/>
    </location>
</feature>
<evidence type="ECO:0000256" key="5">
    <source>
        <dbReference type="SAM" id="SignalP"/>
    </source>
</evidence>
<reference evidence="7" key="1">
    <citation type="journal article" date="2015" name="Zoological Lett">
        <title>Ancestral mesodermal reorganization and evolution of the vertebrate head.</title>
        <authorList>
            <person name="Onai T."/>
            <person name="Aramaki T."/>
            <person name="Inomata H."/>
            <person name="Hirai T."/>
            <person name="Kuratani S."/>
        </authorList>
    </citation>
    <scope>NUCLEOTIDE SEQUENCE</scope>
</reference>
<keyword evidence="4" id="KW-1133">Transmembrane helix</keyword>
<keyword evidence="2" id="KW-0812">Transmembrane</keyword>
<dbReference type="FunFam" id="2.60.40.3510:FF:000002">
    <property type="entry name" value="Delta-like protein"/>
    <property type="match status" value="1"/>
</dbReference>
<evidence type="ECO:0000313" key="7">
    <source>
        <dbReference type="EMBL" id="AHN08016.1"/>
    </source>
</evidence>
<name>A0A0C4K3R5_LETCA</name>
<dbReference type="GO" id="GO:0030154">
    <property type="term" value="P:cell differentiation"/>
    <property type="evidence" value="ECO:0007669"/>
    <property type="project" value="UniProtKB-ARBA"/>
</dbReference>
<proteinExistence type="evidence at transcript level"/>
<keyword evidence="1" id="KW-0245">EGF-like domain</keyword>
<evidence type="ECO:0000256" key="4">
    <source>
        <dbReference type="ARBA" id="ARBA00022989"/>
    </source>
</evidence>
<evidence type="ECO:0000259" key="6">
    <source>
        <dbReference type="Pfam" id="PF07657"/>
    </source>
</evidence>
<evidence type="ECO:0000256" key="2">
    <source>
        <dbReference type="ARBA" id="ARBA00022692"/>
    </source>
</evidence>
<accession>A0A0C4K3R5</accession>
<dbReference type="GO" id="GO:0016020">
    <property type="term" value="C:membrane"/>
    <property type="evidence" value="ECO:0007669"/>
    <property type="project" value="UniProtKB-SubCell"/>
</dbReference>
<dbReference type="Gene3D" id="2.60.40.3510">
    <property type="match status" value="1"/>
</dbReference>
<protein>
    <submittedName>
        <fullName evidence="7">Delta1</fullName>
    </submittedName>
</protein>
<evidence type="ECO:0000256" key="3">
    <source>
        <dbReference type="ARBA" id="ARBA00022737"/>
    </source>
</evidence>
<dbReference type="GO" id="GO:0007219">
    <property type="term" value="P:Notch signaling pathway"/>
    <property type="evidence" value="ECO:0007669"/>
    <property type="project" value="InterPro"/>
</dbReference>
<dbReference type="Pfam" id="PF07657">
    <property type="entry name" value="MNNL"/>
    <property type="match status" value="1"/>
</dbReference>
<feature type="signal peptide" evidence="5">
    <location>
        <begin position="1"/>
        <end position="26"/>
    </location>
</feature>
<keyword evidence="5" id="KW-0732">Signal</keyword>
<dbReference type="AlphaFoldDB" id="A0A0C4K3R5"/>
<organism evidence="7">
    <name type="scientific">Lethenteron camtschaticum</name>
    <name type="common">Japanese lamprey</name>
    <name type="synonym">Lampetra japonica</name>
    <dbReference type="NCBI Taxonomy" id="980415"/>
    <lineage>
        <taxon>Eukaryota</taxon>
        <taxon>Metazoa</taxon>
        <taxon>Chordata</taxon>
        <taxon>Craniata</taxon>
        <taxon>Vertebrata</taxon>
        <taxon>Cyclostomata</taxon>
        <taxon>Hyperoartia</taxon>
        <taxon>Petromyzontiformes</taxon>
        <taxon>Petromyzontidae</taxon>
        <taxon>Lethenteron</taxon>
    </lineage>
</organism>
<feature type="non-terminal residue" evidence="7">
    <location>
        <position position="195"/>
    </location>
</feature>